<dbReference type="RefSeq" id="WP_136502118.1">
    <property type="nucleotide sequence ID" value="NZ_SSUX01000011.1"/>
</dbReference>
<protein>
    <submittedName>
        <fullName evidence="1">Uncharacterized protein</fullName>
    </submittedName>
</protein>
<organism evidence="1 2">
    <name type="scientific">Aeromonas veronii</name>
    <dbReference type="NCBI Taxonomy" id="654"/>
    <lineage>
        <taxon>Bacteria</taxon>
        <taxon>Pseudomonadati</taxon>
        <taxon>Pseudomonadota</taxon>
        <taxon>Gammaproteobacteria</taxon>
        <taxon>Aeromonadales</taxon>
        <taxon>Aeromonadaceae</taxon>
        <taxon>Aeromonas</taxon>
    </lineage>
</organism>
<dbReference type="EMBL" id="SSUX01000011">
    <property type="protein sequence ID" value="THJ43679.1"/>
    <property type="molecule type" value="Genomic_DNA"/>
</dbReference>
<evidence type="ECO:0000313" key="1">
    <source>
        <dbReference type="EMBL" id="THJ43679.1"/>
    </source>
</evidence>
<dbReference type="AlphaFoldDB" id="A0A4S5CDU7"/>
<gene>
    <name evidence="1" type="ORF">E8Q35_15345</name>
</gene>
<dbReference type="Proteomes" id="UP000309618">
    <property type="component" value="Unassembled WGS sequence"/>
</dbReference>
<comment type="caution">
    <text evidence="1">The sequence shown here is derived from an EMBL/GenBank/DDBJ whole genome shotgun (WGS) entry which is preliminary data.</text>
</comment>
<name>A0A4S5CDU7_AERVE</name>
<proteinExistence type="predicted"/>
<sequence>MSTAAVLSKVVCARVLASFCEADISKIAERAAKMVGDKDRVLQTLGKLGVACPAFEKSKLPTEMNAEVNAPHEHRSGPKL</sequence>
<accession>A0A4S5CDU7</accession>
<reference evidence="1 2" key="1">
    <citation type="submission" date="2019-04" db="EMBL/GenBank/DDBJ databases">
        <title>Comparative genomics of Aeromonas veronii strains pathogenic to fish.</title>
        <authorList>
            <person name="Cascarano M.C."/>
            <person name="Smyrli M."/>
            <person name="Katharios P."/>
        </authorList>
    </citation>
    <scope>NUCLEOTIDE SEQUENCE [LARGE SCALE GENOMIC DNA]</scope>
    <source>
        <strain evidence="1 2">XU1</strain>
    </source>
</reference>
<evidence type="ECO:0000313" key="2">
    <source>
        <dbReference type="Proteomes" id="UP000309618"/>
    </source>
</evidence>